<dbReference type="SUPFAM" id="SSF102588">
    <property type="entry name" value="LmbE-like"/>
    <property type="match status" value="1"/>
</dbReference>
<organism evidence="2 3">
    <name type="scientific">Dactylosporangium sucinum</name>
    <dbReference type="NCBI Taxonomy" id="1424081"/>
    <lineage>
        <taxon>Bacteria</taxon>
        <taxon>Bacillati</taxon>
        <taxon>Actinomycetota</taxon>
        <taxon>Actinomycetes</taxon>
        <taxon>Micromonosporales</taxon>
        <taxon>Micromonosporaceae</taxon>
        <taxon>Dactylosporangium</taxon>
    </lineage>
</organism>
<dbReference type="InterPro" id="IPR003737">
    <property type="entry name" value="GlcNAc_PI_deacetylase-related"/>
</dbReference>
<dbReference type="Gene3D" id="3.40.50.10320">
    <property type="entry name" value="LmbE-like"/>
    <property type="match status" value="1"/>
</dbReference>
<evidence type="ECO:0000313" key="3">
    <source>
        <dbReference type="Proteomes" id="UP000642070"/>
    </source>
</evidence>
<accession>A0A917TNH4</accession>
<keyword evidence="1" id="KW-0862">Zinc</keyword>
<name>A0A917TNH4_9ACTN</name>
<reference evidence="2" key="1">
    <citation type="journal article" date="2014" name="Int. J. Syst. Evol. Microbiol.">
        <title>Complete genome sequence of Corynebacterium casei LMG S-19264T (=DSM 44701T), isolated from a smear-ripened cheese.</title>
        <authorList>
            <consortium name="US DOE Joint Genome Institute (JGI-PGF)"/>
            <person name="Walter F."/>
            <person name="Albersmeier A."/>
            <person name="Kalinowski J."/>
            <person name="Ruckert C."/>
        </authorList>
    </citation>
    <scope>NUCLEOTIDE SEQUENCE</scope>
    <source>
        <strain evidence="2">JCM 19831</strain>
    </source>
</reference>
<dbReference type="GO" id="GO:0016811">
    <property type="term" value="F:hydrolase activity, acting on carbon-nitrogen (but not peptide) bonds, in linear amides"/>
    <property type="evidence" value="ECO:0007669"/>
    <property type="project" value="TreeGrafter"/>
</dbReference>
<protein>
    <submittedName>
        <fullName evidence="2">GlcNAc-PI de-N-acetylase</fullName>
    </submittedName>
</protein>
<proteinExistence type="predicted"/>
<dbReference type="RefSeq" id="WP_190250889.1">
    <property type="nucleotide sequence ID" value="NZ_BMPI01000015.1"/>
</dbReference>
<sequence>MTQPLPPLPEDWDRCLAVAAHPDDIEYGTAAAVAKWTAQGKTVTYLLATRGEAGIDGLHPDQAAPLREQEERAGAREVGVDVVEFLDHRDGVVEYGNDLRRDIVRAIRRHRPEIMVSGSFELRFAGGMTNQADHRAVGLAALDAARDAGNRWIFPELADEGLEPWGGVRLVAFAGANVPTHGVDVTGEPLLAGIRSLEAHAEYTKGLGGGGPEPGPFLTWMARQAGPALGVEAAVLFDVHMLAFTGPPPWVTDGAA</sequence>
<dbReference type="Proteomes" id="UP000642070">
    <property type="component" value="Unassembled WGS sequence"/>
</dbReference>
<dbReference type="GO" id="GO:0016137">
    <property type="term" value="P:glycoside metabolic process"/>
    <property type="evidence" value="ECO:0007669"/>
    <property type="project" value="UniProtKB-ARBA"/>
</dbReference>
<evidence type="ECO:0000313" key="2">
    <source>
        <dbReference type="EMBL" id="GGM30534.1"/>
    </source>
</evidence>
<evidence type="ECO:0000256" key="1">
    <source>
        <dbReference type="ARBA" id="ARBA00022833"/>
    </source>
</evidence>
<gene>
    <name evidence="2" type="ORF">GCM10007977_034770</name>
</gene>
<keyword evidence="3" id="KW-1185">Reference proteome</keyword>
<dbReference type="AlphaFoldDB" id="A0A917TNH4"/>
<dbReference type="InterPro" id="IPR024078">
    <property type="entry name" value="LmbE-like_dom_sf"/>
</dbReference>
<comment type="caution">
    <text evidence="2">The sequence shown here is derived from an EMBL/GenBank/DDBJ whole genome shotgun (WGS) entry which is preliminary data.</text>
</comment>
<dbReference type="Pfam" id="PF02585">
    <property type="entry name" value="PIG-L"/>
    <property type="match status" value="1"/>
</dbReference>
<reference evidence="2" key="2">
    <citation type="submission" date="2020-09" db="EMBL/GenBank/DDBJ databases">
        <authorList>
            <person name="Sun Q."/>
            <person name="Ohkuma M."/>
        </authorList>
    </citation>
    <scope>NUCLEOTIDE SEQUENCE</scope>
    <source>
        <strain evidence="2">JCM 19831</strain>
    </source>
</reference>
<dbReference type="EMBL" id="BMPI01000015">
    <property type="protein sequence ID" value="GGM30534.1"/>
    <property type="molecule type" value="Genomic_DNA"/>
</dbReference>
<dbReference type="PANTHER" id="PTHR12993">
    <property type="entry name" value="N-ACETYLGLUCOSAMINYL-PHOSPHATIDYLINOSITOL DE-N-ACETYLASE-RELATED"/>
    <property type="match status" value="1"/>
</dbReference>
<dbReference type="PANTHER" id="PTHR12993:SF28">
    <property type="entry name" value="LMBE FAMILY PROTEIN"/>
    <property type="match status" value="1"/>
</dbReference>